<evidence type="ECO:0000313" key="1">
    <source>
        <dbReference type="EMBL" id="SMP16553.1"/>
    </source>
</evidence>
<dbReference type="Proteomes" id="UP001157914">
    <property type="component" value="Unassembled WGS sequence"/>
</dbReference>
<reference evidence="1 2" key="1">
    <citation type="submission" date="2017-05" db="EMBL/GenBank/DDBJ databases">
        <authorList>
            <person name="Varghese N."/>
            <person name="Submissions S."/>
        </authorList>
    </citation>
    <scope>NUCLEOTIDE SEQUENCE [LARGE SCALE GENOMIC DNA]</scope>
    <source>
        <strain evidence="1 2">DSM 15949</strain>
    </source>
</reference>
<name>A0ABY1NS29_9HYPH</name>
<proteinExistence type="predicted"/>
<protein>
    <submittedName>
        <fullName evidence="1">Uncharacterized protein</fullName>
    </submittedName>
</protein>
<sequence>MICSHAQKVRSFYAVKDVKNTLKAYQSLQVHNTIARSADITAS</sequence>
<gene>
    <name evidence="1" type="ORF">SAMN06265374_1711</name>
</gene>
<comment type="caution">
    <text evidence="1">The sequence shown here is derived from an EMBL/GenBank/DDBJ whole genome shotgun (WGS) entry which is preliminary data.</text>
</comment>
<keyword evidence="2" id="KW-1185">Reference proteome</keyword>
<evidence type="ECO:0000313" key="2">
    <source>
        <dbReference type="Proteomes" id="UP001157914"/>
    </source>
</evidence>
<dbReference type="EMBL" id="FXTT01000002">
    <property type="protein sequence ID" value="SMP16553.1"/>
    <property type="molecule type" value="Genomic_DNA"/>
</dbReference>
<organism evidence="1 2">
    <name type="scientific">Roseibium denhamense</name>
    <dbReference type="NCBI Taxonomy" id="76305"/>
    <lineage>
        <taxon>Bacteria</taxon>
        <taxon>Pseudomonadati</taxon>
        <taxon>Pseudomonadota</taxon>
        <taxon>Alphaproteobacteria</taxon>
        <taxon>Hyphomicrobiales</taxon>
        <taxon>Stappiaceae</taxon>
        <taxon>Roseibium</taxon>
    </lineage>
</organism>
<accession>A0ABY1NS29</accession>